<dbReference type="Proteomes" id="UP000433883">
    <property type="component" value="Unassembled WGS sequence"/>
</dbReference>
<proteinExistence type="predicted"/>
<name>A0A8H3YPS0_VENIN</name>
<protein>
    <submittedName>
        <fullName evidence="1">Uncharacterized protein</fullName>
    </submittedName>
</protein>
<accession>A0A8H3YPS0</accession>
<organism evidence="1 2">
    <name type="scientific">Venturia inaequalis</name>
    <name type="common">Apple scab fungus</name>
    <dbReference type="NCBI Taxonomy" id="5025"/>
    <lineage>
        <taxon>Eukaryota</taxon>
        <taxon>Fungi</taxon>
        <taxon>Dikarya</taxon>
        <taxon>Ascomycota</taxon>
        <taxon>Pezizomycotina</taxon>
        <taxon>Dothideomycetes</taxon>
        <taxon>Pleosporomycetidae</taxon>
        <taxon>Venturiales</taxon>
        <taxon>Venturiaceae</taxon>
        <taxon>Venturia</taxon>
    </lineage>
</organism>
<evidence type="ECO:0000313" key="1">
    <source>
        <dbReference type="EMBL" id="KAE9968619.1"/>
    </source>
</evidence>
<dbReference type="EMBL" id="WNWQ01000404">
    <property type="protein sequence ID" value="KAE9968619.1"/>
    <property type="molecule type" value="Genomic_DNA"/>
</dbReference>
<comment type="caution">
    <text evidence="1">The sequence shown here is derived from an EMBL/GenBank/DDBJ whole genome shotgun (WGS) entry which is preliminary data.</text>
</comment>
<gene>
    <name evidence="1" type="ORF">BLS_005780</name>
</gene>
<reference evidence="1 2" key="1">
    <citation type="submission" date="2019-11" db="EMBL/GenBank/DDBJ databases">
        <title>Venturia inaequalis Genome Resource.</title>
        <authorList>
            <person name="Lichtner F.J."/>
        </authorList>
    </citation>
    <scope>NUCLEOTIDE SEQUENCE [LARGE SCALE GENOMIC DNA]</scope>
    <source>
        <strain evidence="1">Bline_iso_100314</strain>
    </source>
</reference>
<sequence length="177" mass="20195">MQSADSIERLVLHKPPSRLLGLPKELRLMIWKYALIHEDRTTPPVHSFSKVTGPRVAGIHLLQAIKMVHDEAKAYLYKDATFELAFYLARPIYAMDTQSAPAQRLAALIRQIPLDCLFWDKIEKLRVVPQSRAEDTPRCFWEKADVDAVVSILSAAKATVTEFLIHLETYDDILKVI</sequence>
<evidence type="ECO:0000313" key="2">
    <source>
        <dbReference type="Proteomes" id="UP000433883"/>
    </source>
</evidence>
<dbReference type="AlphaFoldDB" id="A0A8H3YPS0"/>